<sequence length="108" mass="12283">MEDLLELLNMQDAGDEQRKKLQTIMDITSDRLKVKLGTDEVPSQLSYIVTEVSIIRFNRIGSEGLSSHTVEGESLNFSGDDFSPYESDIQAWIDENKGTSRRGRIRFI</sequence>
<accession>A0A8S5P1W6</accession>
<proteinExistence type="predicted"/>
<reference evidence="1" key="1">
    <citation type="journal article" date="2021" name="Proc. Natl. Acad. Sci. U.S.A.">
        <title>A Catalog of Tens of Thousands of Viruses from Human Metagenomes Reveals Hidden Associations with Chronic Diseases.</title>
        <authorList>
            <person name="Tisza M.J."/>
            <person name="Buck C.B."/>
        </authorList>
    </citation>
    <scope>NUCLEOTIDE SEQUENCE</scope>
    <source>
        <strain evidence="1">CtegP15</strain>
    </source>
</reference>
<protein>
    <submittedName>
        <fullName evidence="1">Tail connector protein</fullName>
    </submittedName>
</protein>
<dbReference type="EMBL" id="BK015319">
    <property type="protein sequence ID" value="DAE01094.1"/>
    <property type="molecule type" value="Genomic_DNA"/>
</dbReference>
<name>A0A8S5P1W6_9CAUD</name>
<evidence type="ECO:0000313" key="1">
    <source>
        <dbReference type="EMBL" id="DAE01094.1"/>
    </source>
</evidence>
<dbReference type="Pfam" id="PF05135">
    <property type="entry name" value="Phage_connect_1"/>
    <property type="match status" value="1"/>
</dbReference>
<organism evidence="1">
    <name type="scientific">Myoviridae sp. ctegP15</name>
    <dbReference type="NCBI Taxonomy" id="2825146"/>
    <lineage>
        <taxon>Viruses</taxon>
        <taxon>Duplodnaviria</taxon>
        <taxon>Heunggongvirae</taxon>
        <taxon>Uroviricota</taxon>
        <taxon>Caudoviricetes</taxon>
    </lineage>
</organism>
<dbReference type="InterPro" id="IPR021146">
    <property type="entry name" value="Phage_gp6-like_head-tail"/>
</dbReference>